<sequence>MVQPGDTVIASFVPPCRGCSSYGSARVREDIPQLVALADAGRLDLASMVTTTKTVANEAL</sequence>
<accession>A0A2S8J4M3</accession>
<dbReference type="AlphaFoldDB" id="A0A2S8J4M3"/>
<name>A0A2S8J4M3_RHOOP</name>
<dbReference type="Proteomes" id="UP000239290">
    <property type="component" value="Unassembled WGS sequence"/>
</dbReference>
<organism evidence="1 2">
    <name type="scientific">Rhodococcus opacus</name>
    <name type="common">Nocardia opaca</name>
    <dbReference type="NCBI Taxonomy" id="37919"/>
    <lineage>
        <taxon>Bacteria</taxon>
        <taxon>Bacillati</taxon>
        <taxon>Actinomycetota</taxon>
        <taxon>Actinomycetes</taxon>
        <taxon>Mycobacteriales</taxon>
        <taxon>Nocardiaceae</taxon>
        <taxon>Rhodococcus</taxon>
    </lineage>
</organism>
<gene>
    <name evidence="1" type="ORF">C5613_24770</name>
</gene>
<comment type="caution">
    <text evidence="1">The sequence shown here is derived from an EMBL/GenBank/DDBJ whole genome shotgun (WGS) entry which is preliminary data.</text>
</comment>
<evidence type="ECO:0000313" key="2">
    <source>
        <dbReference type="Proteomes" id="UP000239290"/>
    </source>
</evidence>
<proteinExistence type="predicted"/>
<reference evidence="2" key="1">
    <citation type="submission" date="2018-02" db="EMBL/GenBank/DDBJ databases">
        <title>Draft genome sequencing of Rhodococcus opacus KU647198.</title>
        <authorList>
            <person name="Zheng B.-X."/>
        </authorList>
    </citation>
    <scope>NUCLEOTIDE SEQUENCE [LARGE SCALE GENOMIC DNA]</scope>
    <source>
        <strain evidence="2">04-OD7</strain>
    </source>
</reference>
<protein>
    <submittedName>
        <fullName evidence="1">Uncharacterized protein</fullName>
    </submittedName>
</protein>
<dbReference type="EMBL" id="PUIO01000033">
    <property type="protein sequence ID" value="PQP21955.1"/>
    <property type="molecule type" value="Genomic_DNA"/>
</dbReference>
<evidence type="ECO:0000313" key="1">
    <source>
        <dbReference type="EMBL" id="PQP21955.1"/>
    </source>
</evidence>